<dbReference type="KEGG" id="vg:65129379"/>
<protein>
    <submittedName>
        <fullName evidence="1">Uncharacterized protein</fullName>
    </submittedName>
</protein>
<evidence type="ECO:0000313" key="1">
    <source>
        <dbReference type="EMBL" id="QOR58896.1"/>
    </source>
</evidence>
<dbReference type="Proteomes" id="UP000594003">
    <property type="component" value="Segment"/>
</dbReference>
<sequence length="267" mass="30562">MPINRNNNKLGKAFAIGTKIEYNGKSYEVIESNSCVDCSIASICSSSNISGIDNGSTLFRDKRINIFGECSSLKRPDTKSVVFIEIPKDDSKDNSKYEYYKISPLWVYNNPTQLRPIELVLPNGHEIDIESSDLSKGIIRFKRKWLSLEQMYNMAKATNYHTCLSEIKDSTGDKTCEVREKLIALSNLMDIARYFNGNWEYHNSGDNCGYMIAYDKTKTTDDGYQVVHINSDIDMYFGNIMFKNEADAQYVIDNLNFREVLDNIFKV</sequence>
<dbReference type="RefSeq" id="YP_010111054.1">
    <property type="nucleotide sequence ID" value="NC_055877.1"/>
</dbReference>
<reference evidence="1 2" key="1">
    <citation type="submission" date="2020-07" db="EMBL/GenBank/DDBJ databases">
        <title>Taxonomic proposal: Crassvirales, a new order of highly abundant and diverse bacterial viruses.</title>
        <authorList>
            <person name="Shkoporov A.N."/>
            <person name="Stockdale S.R."/>
            <person name="Guerin E."/>
            <person name="Ross R.P."/>
            <person name="Hill C."/>
        </authorList>
    </citation>
    <scope>NUCLEOTIDE SEQUENCE [LARGE SCALE GENOMIC DNA]</scope>
</reference>
<name>A0A7M1RX70_9CAUD</name>
<evidence type="ECO:0000313" key="2">
    <source>
        <dbReference type="Proteomes" id="UP000594003"/>
    </source>
</evidence>
<keyword evidence="2" id="KW-1185">Reference proteome</keyword>
<dbReference type="EMBL" id="MT774384">
    <property type="protein sequence ID" value="QOR58896.1"/>
    <property type="molecule type" value="Genomic_DNA"/>
</dbReference>
<accession>A0A7M1RX70</accession>
<proteinExistence type="predicted"/>
<dbReference type="GeneID" id="65129379"/>
<organism evidence="1 2">
    <name type="scientific">uncultured phage cr8_1</name>
    <dbReference type="NCBI Taxonomy" id="2772068"/>
    <lineage>
        <taxon>Viruses</taxon>
        <taxon>Duplodnaviria</taxon>
        <taxon>Heunggongvirae</taxon>
        <taxon>Uroviricota</taxon>
        <taxon>Caudoviricetes</taxon>
        <taxon>Crassvirales</taxon>
        <taxon>Intestiviridae</taxon>
        <taxon>Obtuvirinae</taxon>
        <taxon>Fohxhuevirus</taxon>
        <taxon>Fohxhuevirus gastrointestinalis</taxon>
    </lineage>
</organism>